<evidence type="ECO:0000313" key="9">
    <source>
        <dbReference type="Proteomes" id="UP000238034"/>
    </source>
</evidence>
<dbReference type="OrthoDB" id="9804006at2"/>
<evidence type="ECO:0000256" key="4">
    <source>
        <dbReference type="ARBA" id="ARBA00022917"/>
    </source>
</evidence>
<gene>
    <name evidence="6" type="primary">frr</name>
    <name evidence="8" type="ORF">B0I27_103149</name>
</gene>
<dbReference type="InterPro" id="IPR036191">
    <property type="entry name" value="RRF_sf"/>
</dbReference>
<dbReference type="NCBIfam" id="TIGR00496">
    <property type="entry name" value="frr"/>
    <property type="match status" value="1"/>
</dbReference>
<evidence type="ECO:0000259" key="7">
    <source>
        <dbReference type="Pfam" id="PF01765"/>
    </source>
</evidence>
<protein>
    <recommendedName>
        <fullName evidence="6">Ribosome-recycling factor</fullName>
        <shortName evidence="6">RRF</shortName>
    </recommendedName>
    <alternativeName>
        <fullName evidence="6">Ribosome-releasing factor</fullName>
    </alternativeName>
</protein>
<reference evidence="8 9" key="1">
    <citation type="submission" date="2018-03" db="EMBL/GenBank/DDBJ databases">
        <title>Genomic Encyclopedia of Type Strains, Phase III (KMG-III): the genomes of soil and plant-associated and newly described type strains.</title>
        <authorList>
            <person name="Whitman W."/>
        </authorList>
    </citation>
    <scope>NUCLEOTIDE SEQUENCE [LARGE SCALE GENOMIC DNA]</scope>
    <source>
        <strain evidence="8 9">CGMCC 1.9313</strain>
    </source>
</reference>
<dbReference type="GO" id="GO:0043023">
    <property type="term" value="F:ribosomal large subunit binding"/>
    <property type="evidence" value="ECO:0007669"/>
    <property type="project" value="TreeGrafter"/>
</dbReference>
<evidence type="ECO:0000256" key="3">
    <source>
        <dbReference type="ARBA" id="ARBA00022490"/>
    </source>
</evidence>
<dbReference type="InterPro" id="IPR002661">
    <property type="entry name" value="Ribosome_recyc_fac"/>
</dbReference>
<evidence type="ECO:0000256" key="2">
    <source>
        <dbReference type="ARBA" id="ARBA00005912"/>
    </source>
</evidence>
<dbReference type="RefSeq" id="WP_106292279.1">
    <property type="nucleotide sequence ID" value="NZ_PVTH01000003.1"/>
</dbReference>
<organism evidence="8 9">
    <name type="scientific">Arcticibacter pallidicorallinus</name>
    <dbReference type="NCBI Taxonomy" id="1259464"/>
    <lineage>
        <taxon>Bacteria</taxon>
        <taxon>Pseudomonadati</taxon>
        <taxon>Bacteroidota</taxon>
        <taxon>Sphingobacteriia</taxon>
        <taxon>Sphingobacteriales</taxon>
        <taxon>Sphingobacteriaceae</taxon>
        <taxon>Arcticibacter</taxon>
    </lineage>
</organism>
<dbReference type="Pfam" id="PF01765">
    <property type="entry name" value="RRF"/>
    <property type="match status" value="1"/>
</dbReference>
<dbReference type="EMBL" id="PVTH01000003">
    <property type="protein sequence ID" value="PRY53679.1"/>
    <property type="molecule type" value="Genomic_DNA"/>
</dbReference>
<comment type="caution">
    <text evidence="8">The sequence shown here is derived from an EMBL/GenBank/DDBJ whole genome shotgun (WGS) entry which is preliminary data.</text>
</comment>
<evidence type="ECO:0000256" key="1">
    <source>
        <dbReference type="ARBA" id="ARBA00004496"/>
    </source>
</evidence>
<accession>A0A2T0U6Z1</accession>
<dbReference type="Gene3D" id="1.10.132.20">
    <property type="entry name" value="Ribosome-recycling factor"/>
    <property type="match status" value="1"/>
</dbReference>
<evidence type="ECO:0000256" key="6">
    <source>
        <dbReference type="HAMAP-Rule" id="MF_00040"/>
    </source>
</evidence>
<keyword evidence="9" id="KW-1185">Reference proteome</keyword>
<sequence>MNDLIRQQLADAKSTMDKAVDHADAELLKIRAGKAMPSMLDSVMVEYYGTPTPLSQVASINTPDARTLVVQPWEKPLLVKIEKAIIDSNVGLNPQNDGMVIRMNVPPLTEERRRDLVKKVKEEAERGRIAVRNIRKDINNKIQRLKSEGVSEDEIKTGEGEVQKLTDAYIVKIDKLAEVKEKDIMTV</sequence>
<comment type="subcellular location">
    <subcellularLocation>
        <location evidence="1 6">Cytoplasm</location>
    </subcellularLocation>
</comment>
<keyword evidence="4 6" id="KW-0648">Protein biosynthesis</keyword>
<dbReference type="GO" id="GO:0005737">
    <property type="term" value="C:cytoplasm"/>
    <property type="evidence" value="ECO:0007669"/>
    <property type="project" value="UniProtKB-SubCell"/>
</dbReference>
<dbReference type="PANTHER" id="PTHR20982">
    <property type="entry name" value="RIBOSOME RECYCLING FACTOR"/>
    <property type="match status" value="1"/>
</dbReference>
<dbReference type="PANTHER" id="PTHR20982:SF3">
    <property type="entry name" value="MITOCHONDRIAL RIBOSOME RECYCLING FACTOR PSEUDO 1"/>
    <property type="match status" value="1"/>
</dbReference>
<proteinExistence type="inferred from homology"/>
<comment type="similarity">
    <text evidence="2 6">Belongs to the RRF family.</text>
</comment>
<comment type="function">
    <text evidence="5 6">Responsible for the release of ribosomes from messenger RNA at the termination of protein biosynthesis. May increase the efficiency of translation by recycling ribosomes from one round of translation to another.</text>
</comment>
<dbReference type="Proteomes" id="UP000238034">
    <property type="component" value="Unassembled WGS sequence"/>
</dbReference>
<dbReference type="Gene3D" id="3.30.1360.40">
    <property type="match status" value="1"/>
</dbReference>
<dbReference type="SUPFAM" id="SSF55194">
    <property type="entry name" value="Ribosome recycling factor, RRF"/>
    <property type="match status" value="1"/>
</dbReference>
<evidence type="ECO:0000256" key="5">
    <source>
        <dbReference type="ARBA" id="ARBA00025050"/>
    </source>
</evidence>
<dbReference type="FunFam" id="1.10.132.20:FF:000001">
    <property type="entry name" value="Ribosome-recycling factor"/>
    <property type="match status" value="1"/>
</dbReference>
<dbReference type="InterPro" id="IPR023584">
    <property type="entry name" value="Ribosome_recyc_fac_dom"/>
</dbReference>
<dbReference type="HAMAP" id="MF_00040">
    <property type="entry name" value="RRF"/>
    <property type="match status" value="1"/>
</dbReference>
<dbReference type="AlphaFoldDB" id="A0A2T0U6Z1"/>
<dbReference type="CDD" id="cd00520">
    <property type="entry name" value="RRF"/>
    <property type="match status" value="1"/>
</dbReference>
<evidence type="ECO:0000313" key="8">
    <source>
        <dbReference type="EMBL" id="PRY53679.1"/>
    </source>
</evidence>
<dbReference type="GO" id="GO:0006415">
    <property type="term" value="P:translational termination"/>
    <property type="evidence" value="ECO:0007669"/>
    <property type="project" value="UniProtKB-UniRule"/>
</dbReference>
<dbReference type="FunFam" id="3.30.1360.40:FF:000001">
    <property type="entry name" value="Ribosome-recycling factor"/>
    <property type="match status" value="1"/>
</dbReference>
<keyword evidence="3 6" id="KW-0963">Cytoplasm</keyword>
<feature type="domain" description="Ribosome recycling factor" evidence="7">
    <location>
        <begin position="25"/>
        <end position="185"/>
    </location>
</feature>
<name>A0A2T0U6Z1_9SPHI</name>